<comment type="subunit">
    <text evidence="7">Homodimer.</text>
</comment>
<evidence type="ECO:0000256" key="8">
    <source>
        <dbReference type="ARBA" id="ARBA00012964"/>
    </source>
</evidence>
<proteinExistence type="inferred from homology"/>
<dbReference type="FunFam" id="1.10.3210.10:FF:000011">
    <property type="entry name" value="HD domain-containing protein 2"/>
    <property type="match status" value="1"/>
</dbReference>
<dbReference type="GO" id="GO:0009159">
    <property type="term" value="P:deoxyribonucleoside monophosphate catabolic process"/>
    <property type="evidence" value="ECO:0007669"/>
    <property type="project" value="UniProtKB-ARBA"/>
</dbReference>
<keyword evidence="17" id="KW-1185">Reference proteome</keyword>
<evidence type="ECO:0000256" key="2">
    <source>
        <dbReference type="ARBA" id="ARBA00001936"/>
    </source>
</evidence>
<evidence type="ECO:0000256" key="5">
    <source>
        <dbReference type="ARBA" id="ARBA00004074"/>
    </source>
</evidence>
<comment type="cofactor">
    <cofactor evidence="3">
        <name>Co(2+)</name>
        <dbReference type="ChEBI" id="CHEBI:48828"/>
    </cofactor>
</comment>
<dbReference type="GO" id="GO:0005737">
    <property type="term" value="C:cytoplasm"/>
    <property type="evidence" value="ECO:0007669"/>
    <property type="project" value="TreeGrafter"/>
</dbReference>
<dbReference type="PANTHER" id="PTHR11845:SF13">
    <property type="entry name" value="5'-DEOXYNUCLEOTIDASE HDDC2"/>
    <property type="match status" value="1"/>
</dbReference>
<feature type="domain" description="HD" evidence="15">
    <location>
        <begin position="16"/>
        <end position="170"/>
    </location>
</feature>
<sequence>MENMNPEDVLNFMVLVNNLKHFPRRGWAYQGVENVEQIAGHMYSMGMMTFFLGNDSKLDRLKCLQLAVVHDLAESIVGDITPHDNIPVEKKHQMEDEAMKGISKLVGDEVGSLIYTLYKEYEAKETPEAKFVKDLDQFDLLCTASYYENRDQTPGKHQVFFDVMEGKIKHPFIKKLVDTLEAQRVRQRKGHLDEGDDIKSTLNGTKE</sequence>
<gene>
    <name evidence="16" type="ORF">ACAOBT_LOCUS28799</name>
</gene>
<keyword evidence="10" id="KW-0479">Metal-binding</keyword>
<comment type="function">
    <text evidence="5">Catalyzes the dephosphorylation of the nucleoside 5'-monophosphates deoxyadenosine monophosphate (dAMP), deoxycytidine monophosphate (dCMP), deoxyguanosine monophosphate (dGMP) and deoxythymidine monophosphate (dTMP).</text>
</comment>
<dbReference type="AlphaFoldDB" id="A0A9P0M4Y9"/>
<evidence type="ECO:0000256" key="12">
    <source>
        <dbReference type="ARBA" id="ARBA00022842"/>
    </source>
</evidence>
<evidence type="ECO:0000256" key="9">
    <source>
        <dbReference type="ARBA" id="ARBA00015933"/>
    </source>
</evidence>
<dbReference type="GO" id="GO:0002953">
    <property type="term" value="F:5'-deoxynucleotidase activity"/>
    <property type="evidence" value="ECO:0007669"/>
    <property type="project" value="UniProtKB-EC"/>
</dbReference>
<reference evidence="16" key="1">
    <citation type="submission" date="2022-03" db="EMBL/GenBank/DDBJ databases">
        <authorList>
            <person name="Sayadi A."/>
        </authorList>
    </citation>
    <scope>NUCLEOTIDE SEQUENCE</scope>
</reference>
<comment type="catalytic activity">
    <reaction evidence="1">
        <text>a 2'-deoxyribonucleoside 5'-phosphate + H2O = a 2'-deoxyribonucleoside + phosphate</text>
        <dbReference type="Rhea" id="RHEA:36167"/>
        <dbReference type="ChEBI" id="CHEBI:15377"/>
        <dbReference type="ChEBI" id="CHEBI:18274"/>
        <dbReference type="ChEBI" id="CHEBI:43474"/>
        <dbReference type="ChEBI" id="CHEBI:65317"/>
        <dbReference type="EC" id="3.1.3.89"/>
    </reaction>
</comment>
<dbReference type="Gene3D" id="1.10.3210.10">
    <property type="entry name" value="Hypothetical protein af1432"/>
    <property type="match status" value="1"/>
</dbReference>
<dbReference type="EC" id="3.1.3.89" evidence="8"/>
<evidence type="ECO:0000259" key="15">
    <source>
        <dbReference type="Pfam" id="PF13023"/>
    </source>
</evidence>
<dbReference type="GO" id="GO:0046872">
    <property type="term" value="F:metal ion binding"/>
    <property type="evidence" value="ECO:0007669"/>
    <property type="project" value="UniProtKB-KW"/>
</dbReference>
<comment type="similarity">
    <text evidence="6">Belongs to the HDDC2 family.</text>
</comment>
<organism evidence="16 17">
    <name type="scientific">Acanthoscelides obtectus</name>
    <name type="common">Bean weevil</name>
    <name type="synonym">Bruchus obtectus</name>
    <dbReference type="NCBI Taxonomy" id="200917"/>
    <lineage>
        <taxon>Eukaryota</taxon>
        <taxon>Metazoa</taxon>
        <taxon>Ecdysozoa</taxon>
        <taxon>Arthropoda</taxon>
        <taxon>Hexapoda</taxon>
        <taxon>Insecta</taxon>
        <taxon>Pterygota</taxon>
        <taxon>Neoptera</taxon>
        <taxon>Endopterygota</taxon>
        <taxon>Coleoptera</taxon>
        <taxon>Polyphaga</taxon>
        <taxon>Cucujiformia</taxon>
        <taxon>Chrysomeloidea</taxon>
        <taxon>Chrysomelidae</taxon>
        <taxon>Bruchinae</taxon>
        <taxon>Bruchini</taxon>
        <taxon>Acanthoscelides</taxon>
    </lineage>
</organism>
<evidence type="ECO:0000313" key="17">
    <source>
        <dbReference type="Proteomes" id="UP001152888"/>
    </source>
</evidence>
<evidence type="ECO:0000256" key="1">
    <source>
        <dbReference type="ARBA" id="ARBA00001638"/>
    </source>
</evidence>
<protein>
    <recommendedName>
        <fullName evidence="9">5'-deoxynucleotidase HDDC2</fullName>
        <ecNumber evidence="8">3.1.3.89</ecNumber>
    </recommendedName>
    <alternativeName>
        <fullName evidence="13">HD domain-containing protein 2</fullName>
    </alternativeName>
</protein>
<dbReference type="OrthoDB" id="10254258at2759"/>
<comment type="caution">
    <text evidence="16">The sequence shown here is derived from an EMBL/GenBank/DDBJ whole genome shotgun (WGS) entry which is preliminary data.</text>
</comment>
<keyword evidence="11" id="KW-0378">Hydrolase</keyword>
<comment type="cofactor">
    <cofactor evidence="2">
        <name>Mn(2+)</name>
        <dbReference type="ChEBI" id="CHEBI:29035"/>
    </cofactor>
</comment>
<evidence type="ECO:0000256" key="14">
    <source>
        <dbReference type="SAM" id="MobiDB-lite"/>
    </source>
</evidence>
<evidence type="ECO:0000313" key="16">
    <source>
        <dbReference type="EMBL" id="CAH2005880.1"/>
    </source>
</evidence>
<evidence type="ECO:0000256" key="7">
    <source>
        <dbReference type="ARBA" id="ARBA00011738"/>
    </source>
</evidence>
<dbReference type="InterPro" id="IPR039356">
    <property type="entry name" value="YfbR/HDDC2"/>
</dbReference>
<dbReference type="SUPFAM" id="SSF109604">
    <property type="entry name" value="HD-domain/PDEase-like"/>
    <property type="match status" value="1"/>
</dbReference>
<dbReference type="Proteomes" id="UP001152888">
    <property type="component" value="Unassembled WGS sequence"/>
</dbReference>
<keyword evidence="12" id="KW-0460">Magnesium</keyword>
<comment type="cofactor">
    <cofactor evidence="4">
        <name>Mg(2+)</name>
        <dbReference type="ChEBI" id="CHEBI:18420"/>
    </cofactor>
</comment>
<accession>A0A9P0M4Y9</accession>
<evidence type="ECO:0000256" key="13">
    <source>
        <dbReference type="ARBA" id="ARBA00032735"/>
    </source>
</evidence>
<feature type="region of interest" description="Disordered" evidence="14">
    <location>
        <begin position="186"/>
        <end position="207"/>
    </location>
</feature>
<evidence type="ECO:0000256" key="11">
    <source>
        <dbReference type="ARBA" id="ARBA00022801"/>
    </source>
</evidence>
<dbReference type="InterPro" id="IPR006674">
    <property type="entry name" value="HD_domain"/>
</dbReference>
<evidence type="ECO:0000256" key="6">
    <source>
        <dbReference type="ARBA" id="ARBA00009999"/>
    </source>
</evidence>
<evidence type="ECO:0000256" key="10">
    <source>
        <dbReference type="ARBA" id="ARBA00022723"/>
    </source>
</evidence>
<evidence type="ECO:0000256" key="3">
    <source>
        <dbReference type="ARBA" id="ARBA00001941"/>
    </source>
</evidence>
<dbReference type="Pfam" id="PF13023">
    <property type="entry name" value="HD_3"/>
    <property type="match status" value="1"/>
</dbReference>
<dbReference type="PANTHER" id="PTHR11845">
    <property type="entry name" value="5'-DEOXYNUCLEOTIDASE HDDC2"/>
    <property type="match status" value="1"/>
</dbReference>
<evidence type="ECO:0000256" key="4">
    <source>
        <dbReference type="ARBA" id="ARBA00001946"/>
    </source>
</evidence>
<dbReference type="EMBL" id="CAKOFQ010007662">
    <property type="protein sequence ID" value="CAH2005880.1"/>
    <property type="molecule type" value="Genomic_DNA"/>
</dbReference>
<name>A0A9P0M4Y9_ACAOB</name>